<dbReference type="SUPFAM" id="SSF82199">
    <property type="entry name" value="SET domain"/>
    <property type="match status" value="1"/>
</dbReference>
<feature type="domain" description="SET" evidence="1">
    <location>
        <begin position="1"/>
        <end position="79"/>
    </location>
</feature>
<gene>
    <name evidence="2" type="ORF">TSPGSL018_17266</name>
</gene>
<name>A0A061R2Z1_9CHLO</name>
<proteinExistence type="predicted"/>
<reference evidence="2" key="1">
    <citation type="submission" date="2014-05" db="EMBL/GenBank/DDBJ databases">
        <title>The transcriptome of the halophilic microalga Tetraselmis sp. GSL018 isolated from the Great Salt Lake, Utah.</title>
        <authorList>
            <person name="Jinkerson R.E."/>
            <person name="D'Adamo S."/>
            <person name="Posewitz M.C."/>
        </authorList>
    </citation>
    <scope>NUCLEOTIDE SEQUENCE</scope>
    <source>
        <strain evidence="2">GSL018</strain>
    </source>
</reference>
<dbReference type="EMBL" id="GBEZ01021883">
    <property type="protein sequence ID" value="JAC64906.1"/>
    <property type="molecule type" value="Transcribed_RNA"/>
</dbReference>
<feature type="non-terminal residue" evidence="2">
    <location>
        <position position="1"/>
    </location>
</feature>
<protein>
    <recommendedName>
        <fullName evidence="1">SET domain-containing protein</fullName>
    </recommendedName>
</protein>
<organism evidence="2">
    <name type="scientific">Tetraselmis sp. GSL018</name>
    <dbReference type="NCBI Taxonomy" id="582737"/>
    <lineage>
        <taxon>Eukaryota</taxon>
        <taxon>Viridiplantae</taxon>
        <taxon>Chlorophyta</taxon>
        <taxon>core chlorophytes</taxon>
        <taxon>Chlorodendrophyceae</taxon>
        <taxon>Chlorodendrales</taxon>
        <taxon>Chlorodendraceae</taxon>
        <taxon>Tetraselmis</taxon>
    </lineage>
</organism>
<dbReference type="PANTHER" id="PTHR12197:SF292">
    <property type="entry name" value="SET DOMAIN-CONTAINING PROTEIN"/>
    <property type="match status" value="1"/>
</dbReference>
<evidence type="ECO:0000313" key="2">
    <source>
        <dbReference type="EMBL" id="JAC64906.1"/>
    </source>
</evidence>
<evidence type="ECO:0000259" key="1">
    <source>
        <dbReference type="PROSITE" id="PS50280"/>
    </source>
</evidence>
<dbReference type="Gene3D" id="2.170.270.10">
    <property type="entry name" value="SET domain"/>
    <property type="match status" value="1"/>
</dbReference>
<dbReference type="InterPro" id="IPR001214">
    <property type="entry name" value="SET_dom"/>
</dbReference>
<accession>A0A061R2Z1</accession>
<dbReference type="CDD" id="cd20071">
    <property type="entry name" value="SET_SMYD"/>
    <property type="match status" value="1"/>
</dbReference>
<sequence length="278" mass="29803">GNHGLSSEALLRLMLAMQFNAFYSGLYPTLALINHSCRPNCIKLAPRGGKGSGGGGRSSSEVWATRDIARGEEITISYLHPSEQSAACRQRQFLEQHLQPLGPSPHPPELEELLPGADPGELRLLEDRLDGLTATGPDEPGCDVRLGALRAALDEAQRICGPRHLVLARVHRMLKEAALSALSCGAAPAGDLALDLAGWCHELLATQELLHGACHPDVGETCTELSDALDFLLSASPKALFARFPQWSSFSKASKAQFFLKKKGASIEALYAAVAHKK</sequence>
<dbReference type="InterPro" id="IPR050869">
    <property type="entry name" value="H3K4_H4K5_MeTrfase"/>
</dbReference>
<dbReference type="AlphaFoldDB" id="A0A061R2Z1"/>
<dbReference type="Pfam" id="PF00856">
    <property type="entry name" value="SET"/>
    <property type="match status" value="1"/>
</dbReference>
<dbReference type="PROSITE" id="PS50280">
    <property type="entry name" value="SET"/>
    <property type="match status" value="1"/>
</dbReference>
<dbReference type="InterPro" id="IPR046341">
    <property type="entry name" value="SET_dom_sf"/>
</dbReference>
<dbReference type="PANTHER" id="PTHR12197">
    <property type="entry name" value="HISTONE-LYSINE N-METHYLTRANSFERASE SMYD"/>
    <property type="match status" value="1"/>
</dbReference>